<proteinExistence type="predicted"/>
<organism evidence="2 3">
    <name type="scientific">Saccharopolyspora rosea</name>
    <dbReference type="NCBI Taxonomy" id="524884"/>
    <lineage>
        <taxon>Bacteria</taxon>
        <taxon>Bacillati</taxon>
        <taxon>Actinomycetota</taxon>
        <taxon>Actinomycetes</taxon>
        <taxon>Pseudonocardiales</taxon>
        <taxon>Pseudonocardiaceae</taxon>
        <taxon>Saccharopolyspora</taxon>
    </lineage>
</organism>
<keyword evidence="1" id="KW-0812">Transmembrane</keyword>
<dbReference type="RefSeq" id="WP_263252709.1">
    <property type="nucleotide sequence ID" value="NZ_BAABLT010000001.1"/>
</dbReference>
<dbReference type="InterPro" id="IPR033458">
    <property type="entry name" value="DUF5134"/>
</dbReference>
<comment type="caution">
    <text evidence="2">The sequence shown here is derived from an EMBL/GenBank/DDBJ whole genome shotgun (WGS) entry which is preliminary data.</text>
</comment>
<accession>A0ABW3FMG5</accession>
<reference evidence="3" key="1">
    <citation type="journal article" date="2019" name="Int. J. Syst. Evol. Microbiol.">
        <title>The Global Catalogue of Microorganisms (GCM) 10K type strain sequencing project: providing services to taxonomists for standard genome sequencing and annotation.</title>
        <authorList>
            <consortium name="The Broad Institute Genomics Platform"/>
            <consortium name="The Broad Institute Genome Sequencing Center for Infectious Disease"/>
            <person name="Wu L."/>
            <person name="Ma J."/>
        </authorList>
    </citation>
    <scope>NUCLEOTIDE SEQUENCE [LARGE SCALE GENOMIC DNA]</scope>
    <source>
        <strain evidence="3">CCUG 56401</strain>
    </source>
</reference>
<dbReference type="Proteomes" id="UP001597018">
    <property type="component" value="Unassembled WGS sequence"/>
</dbReference>
<evidence type="ECO:0000256" key="1">
    <source>
        <dbReference type="SAM" id="Phobius"/>
    </source>
</evidence>
<feature type="transmembrane region" description="Helical" evidence="1">
    <location>
        <begin position="124"/>
        <end position="146"/>
    </location>
</feature>
<name>A0ABW3FMG5_9PSEU</name>
<gene>
    <name evidence="2" type="ORF">ACFQ16_06935</name>
</gene>
<feature type="transmembrane region" description="Helical" evidence="1">
    <location>
        <begin position="72"/>
        <end position="91"/>
    </location>
</feature>
<dbReference type="EMBL" id="JBHTIW010000003">
    <property type="protein sequence ID" value="MFD0919472.1"/>
    <property type="molecule type" value="Genomic_DNA"/>
</dbReference>
<feature type="transmembrane region" description="Helical" evidence="1">
    <location>
        <begin position="97"/>
        <end position="117"/>
    </location>
</feature>
<dbReference type="Pfam" id="PF17197">
    <property type="entry name" value="DUF5134"/>
    <property type="match status" value="1"/>
</dbReference>
<protein>
    <submittedName>
        <fullName evidence="2">DUF5134 domain-containing protein</fullName>
    </submittedName>
</protein>
<evidence type="ECO:0000313" key="3">
    <source>
        <dbReference type="Proteomes" id="UP001597018"/>
    </source>
</evidence>
<feature type="transmembrane region" description="Helical" evidence="1">
    <location>
        <begin position="41"/>
        <end position="60"/>
    </location>
</feature>
<keyword evidence="1" id="KW-0472">Membrane</keyword>
<sequence length="201" mass="21228">MAPMTMSMALLPDWMSFAWAAVFAGVLVVHGWHAWSMRAQCRWWHLGHTAMAAGMLAMYLDPDMANPALHRFGPVVFALVAAAGAGAAVVFRRREGVLNPLWVATTVDALIMAYMLAFPMNGPVLVTCVLVVYLAVQAVAWAFGLWGRVPALRPAVAADTAPGTARPVAGVGLLADPDPSVRISLAAMAAGMGYMLLAAVV</sequence>
<keyword evidence="3" id="KW-1185">Reference proteome</keyword>
<keyword evidence="1" id="KW-1133">Transmembrane helix</keyword>
<evidence type="ECO:0000313" key="2">
    <source>
        <dbReference type="EMBL" id="MFD0919472.1"/>
    </source>
</evidence>